<evidence type="ECO:0000313" key="6">
    <source>
        <dbReference type="EMBL" id="SHN83852.1"/>
    </source>
</evidence>
<dbReference type="Gene3D" id="3.40.50.2300">
    <property type="match status" value="2"/>
</dbReference>
<sequence>MKNQKKQIKALVVLTCAVLFGAVASQAQALDRPIKIGVLSDMSGPYADQAGLGSVEAAKMAIEDAGGKIDGQPIELVSADHQHKTDVATSIVRHWIDVDGVDVIADMPNSGVALAIQALVKEKNKIALFATAATTELTGKQCSPNGIQWVYDAYSNAAGLAKALVAKGDKSWYFLTVDYALGISLQNEAVKAITALGGTVVGSVRHPLNNPDFSSFLLQAQASNAKVIALANAGSDTINSVKQAGEFGLTKDHVIVAPLVYISDIHSMGLPMAHGLTYIEGFYWDLNDDTRAWSKRFFERRKAMPTMTHAGVYSEVAHYLKAVKAAGTADSQAVLAKMREMPVDDFFSRGGTIRKDGRMAHDMLLVQVKSPEESKYPWDYYKVLATLPADQAFRPLSESECPLVKQ</sequence>
<dbReference type="Pfam" id="PF13458">
    <property type="entry name" value="Peripla_BP_6"/>
    <property type="match status" value="1"/>
</dbReference>
<gene>
    <name evidence="6" type="ORF">SAMN05444170_5680</name>
</gene>
<comment type="similarity">
    <text evidence="1">Belongs to the leucine-binding protein family.</text>
</comment>
<dbReference type="Proteomes" id="UP000184096">
    <property type="component" value="Chromosome I"/>
</dbReference>
<evidence type="ECO:0000256" key="3">
    <source>
        <dbReference type="ARBA" id="ARBA00022970"/>
    </source>
</evidence>
<dbReference type="CDD" id="cd06327">
    <property type="entry name" value="PBP1_SBP-like"/>
    <property type="match status" value="1"/>
</dbReference>
<proteinExistence type="inferred from homology"/>
<feature type="chain" id="PRO_5009929696" evidence="4">
    <location>
        <begin position="30"/>
        <end position="406"/>
    </location>
</feature>
<evidence type="ECO:0000256" key="2">
    <source>
        <dbReference type="ARBA" id="ARBA00022729"/>
    </source>
</evidence>
<dbReference type="PANTHER" id="PTHR30483">
    <property type="entry name" value="LEUCINE-SPECIFIC-BINDING PROTEIN"/>
    <property type="match status" value="1"/>
</dbReference>
<organism evidence="6 7">
    <name type="scientific">Bradyrhizobium erythrophlei</name>
    <dbReference type="NCBI Taxonomy" id="1437360"/>
    <lineage>
        <taxon>Bacteria</taxon>
        <taxon>Pseudomonadati</taxon>
        <taxon>Pseudomonadota</taxon>
        <taxon>Alphaproteobacteria</taxon>
        <taxon>Hyphomicrobiales</taxon>
        <taxon>Nitrobacteraceae</taxon>
        <taxon>Bradyrhizobium</taxon>
    </lineage>
</organism>
<name>A0A1M7ULE3_9BRAD</name>
<protein>
    <submittedName>
        <fullName evidence="6">Amino acid/amide ABC transporter substrate-binding protein, HAAT family</fullName>
    </submittedName>
</protein>
<keyword evidence="3" id="KW-0813">Transport</keyword>
<dbReference type="EMBL" id="LT670849">
    <property type="protein sequence ID" value="SHN83852.1"/>
    <property type="molecule type" value="Genomic_DNA"/>
</dbReference>
<dbReference type="OrthoDB" id="5794591at2"/>
<evidence type="ECO:0000259" key="5">
    <source>
        <dbReference type="Pfam" id="PF13458"/>
    </source>
</evidence>
<evidence type="ECO:0000313" key="7">
    <source>
        <dbReference type="Proteomes" id="UP000184096"/>
    </source>
</evidence>
<dbReference type="InterPro" id="IPR028081">
    <property type="entry name" value="Leu-bd"/>
</dbReference>
<feature type="signal peptide" evidence="4">
    <location>
        <begin position="1"/>
        <end position="29"/>
    </location>
</feature>
<dbReference type="InterPro" id="IPR028082">
    <property type="entry name" value="Peripla_BP_I"/>
</dbReference>
<dbReference type="InterPro" id="IPR051010">
    <property type="entry name" value="BCAA_transport"/>
</dbReference>
<accession>A0A1M7ULE3</accession>
<evidence type="ECO:0000256" key="1">
    <source>
        <dbReference type="ARBA" id="ARBA00010062"/>
    </source>
</evidence>
<feature type="domain" description="Leucine-binding protein" evidence="5">
    <location>
        <begin position="33"/>
        <end position="369"/>
    </location>
</feature>
<dbReference type="PANTHER" id="PTHR30483:SF6">
    <property type="entry name" value="PERIPLASMIC BINDING PROTEIN OF ABC TRANSPORTER FOR NATURAL AMINO ACIDS"/>
    <property type="match status" value="1"/>
</dbReference>
<reference evidence="7" key="1">
    <citation type="submission" date="2016-11" db="EMBL/GenBank/DDBJ databases">
        <authorList>
            <person name="Varghese N."/>
            <person name="Submissions S."/>
        </authorList>
    </citation>
    <scope>NUCLEOTIDE SEQUENCE [LARGE SCALE GENOMIC DNA]</scope>
    <source>
        <strain evidence="7">GAS401</strain>
    </source>
</reference>
<evidence type="ECO:0000256" key="4">
    <source>
        <dbReference type="SAM" id="SignalP"/>
    </source>
</evidence>
<dbReference type="SUPFAM" id="SSF53822">
    <property type="entry name" value="Periplasmic binding protein-like I"/>
    <property type="match status" value="1"/>
</dbReference>
<keyword evidence="2 4" id="KW-0732">Signal</keyword>
<keyword evidence="7" id="KW-1185">Reference proteome</keyword>
<dbReference type="RefSeq" id="WP_156898757.1">
    <property type="nucleotide sequence ID" value="NZ_LT670849.1"/>
</dbReference>
<keyword evidence="3" id="KW-0029">Amino-acid transport</keyword>
<dbReference type="GO" id="GO:0006865">
    <property type="term" value="P:amino acid transport"/>
    <property type="evidence" value="ECO:0007669"/>
    <property type="project" value="UniProtKB-KW"/>
</dbReference>
<dbReference type="AlphaFoldDB" id="A0A1M7ULE3"/>